<comment type="subcellular location">
    <subcellularLocation>
        <location evidence="1 9">Cell membrane</location>
        <topology evidence="1 9">Single-pass membrane protein</topology>
    </subcellularLocation>
</comment>
<dbReference type="OrthoDB" id="5245163at2"/>
<reference evidence="10 11" key="1">
    <citation type="submission" date="2019-09" db="EMBL/GenBank/DDBJ databases">
        <title>Phylogeny of genus Pseudoclavibacter and closely related genus.</title>
        <authorList>
            <person name="Li Y."/>
        </authorList>
    </citation>
    <scope>NUCLEOTIDE SEQUENCE [LARGE SCALE GENOMIC DNA]</scope>
    <source>
        <strain evidence="10 11">KCTC 13959</strain>
    </source>
</reference>
<organism evidence="10 11">
    <name type="scientific">Gulosibacter chungangensis</name>
    <dbReference type="NCBI Taxonomy" id="979746"/>
    <lineage>
        <taxon>Bacteria</taxon>
        <taxon>Bacillati</taxon>
        <taxon>Actinomycetota</taxon>
        <taxon>Actinomycetes</taxon>
        <taxon>Micrococcales</taxon>
        <taxon>Microbacteriaceae</taxon>
        <taxon>Gulosibacter</taxon>
    </lineage>
</organism>
<dbReference type="GO" id="GO:0043953">
    <property type="term" value="P:protein transport by the Tat complex"/>
    <property type="evidence" value="ECO:0007669"/>
    <property type="project" value="UniProtKB-UniRule"/>
</dbReference>
<keyword evidence="2 9" id="KW-0813">Transport</keyword>
<keyword evidence="4 9" id="KW-0812">Transmembrane</keyword>
<dbReference type="PANTHER" id="PTHR42982">
    <property type="entry name" value="SEC-INDEPENDENT PROTEIN TRANSLOCASE PROTEIN TATA"/>
    <property type="match status" value="1"/>
</dbReference>
<dbReference type="InterPro" id="IPR006312">
    <property type="entry name" value="TatA/E"/>
</dbReference>
<dbReference type="GO" id="GO:0008320">
    <property type="term" value="F:protein transmembrane transporter activity"/>
    <property type="evidence" value="ECO:0007669"/>
    <property type="project" value="UniProtKB-UniRule"/>
</dbReference>
<sequence>MFQNLTGWHLLIILAIVMLLFGAGKLPDLARSVGQSMRIFRNEMSADAGARDASQPVTVAEEALEMNAPSDVTGTTASAT</sequence>
<evidence type="ECO:0000256" key="5">
    <source>
        <dbReference type="ARBA" id="ARBA00022927"/>
    </source>
</evidence>
<protein>
    <recommendedName>
        <fullName evidence="9">Sec-independent protein translocase protein TatA</fullName>
    </recommendedName>
</protein>
<dbReference type="Gene3D" id="1.20.5.3310">
    <property type="match status" value="1"/>
</dbReference>
<dbReference type="InterPro" id="IPR003369">
    <property type="entry name" value="TatA/B/E"/>
</dbReference>
<comment type="subunit">
    <text evidence="9">The Tat system comprises two distinct complexes: a TatABC complex, containing multiple copies of TatA, TatB and TatC subunits, and a separate TatA complex, containing only TatA subunits. Substrates initially bind to the TatABC complex, which probably triggers association of the separate TatA complex to form the active translocon.</text>
</comment>
<evidence type="ECO:0000256" key="4">
    <source>
        <dbReference type="ARBA" id="ARBA00022692"/>
    </source>
</evidence>
<evidence type="ECO:0000256" key="7">
    <source>
        <dbReference type="ARBA" id="ARBA00023010"/>
    </source>
</evidence>
<keyword evidence="5 9" id="KW-0653">Protein transport</keyword>
<proteinExistence type="inferred from homology"/>
<dbReference type="Pfam" id="PF02416">
    <property type="entry name" value="TatA_B_E"/>
    <property type="match status" value="1"/>
</dbReference>
<dbReference type="EMBL" id="WBKB01000004">
    <property type="protein sequence ID" value="KAB1643151.1"/>
    <property type="molecule type" value="Genomic_DNA"/>
</dbReference>
<evidence type="ECO:0000256" key="3">
    <source>
        <dbReference type="ARBA" id="ARBA00022475"/>
    </source>
</evidence>
<keyword evidence="6 9" id="KW-1133">Transmembrane helix</keyword>
<evidence type="ECO:0000256" key="6">
    <source>
        <dbReference type="ARBA" id="ARBA00022989"/>
    </source>
</evidence>
<dbReference type="PANTHER" id="PTHR42982:SF1">
    <property type="entry name" value="SEC-INDEPENDENT PROTEIN TRANSLOCASE PROTEIN TATA"/>
    <property type="match status" value="1"/>
</dbReference>
<keyword evidence="7 9" id="KW-0811">Translocation</keyword>
<dbReference type="HAMAP" id="MF_00236">
    <property type="entry name" value="TatA_E"/>
    <property type="match status" value="1"/>
</dbReference>
<dbReference type="NCBIfam" id="TIGR01411">
    <property type="entry name" value="tatAE"/>
    <property type="match status" value="1"/>
</dbReference>
<comment type="caution">
    <text evidence="10">The sequence shown here is derived from an EMBL/GenBank/DDBJ whole genome shotgun (WGS) entry which is preliminary data.</text>
</comment>
<dbReference type="RefSeq" id="WP_158052200.1">
    <property type="nucleotide sequence ID" value="NZ_WBKB01000004.1"/>
</dbReference>
<evidence type="ECO:0000256" key="2">
    <source>
        <dbReference type="ARBA" id="ARBA00022448"/>
    </source>
</evidence>
<dbReference type="GO" id="GO:0033281">
    <property type="term" value="C:TAT protein transport complex"/>
    <property type="evidence" value="ECO:0007669"/>
    <property type="project" value="UniProtKB-UniRule"/>
</dbReference>
<evidence type="ECO:0000313" key="10">
    <source>
        <dbReference type="EMBL" id="KAB1643151.1"/>
    </source>
</evidence>
<keyword evidence="3 9" id="KW-1003">Cell membrane</keyword>
<accession>A0A7J5BAQ9</accession>
<name>A0A7J5BAQ9_9MICO</name>
<keyword evidence="8 9" id="KW-0472">Membrane</keyword>
<dbReference type="AlphaFoldDB" id="A0A7J5BAQ9"/>
<dbReference type="Proteomes" id="UP000433493">
    <property type="component" value="Unassembled WGS sequence"/>
</dbReference>
<comment type="similarity">
    <text evidence="9">Belongs to the TatA/E family.</text>
</comment>
<evidence type="ECO:0000256" key="8">
    <source>
        <dbReference type="ARBA" id="ARBA00023136"/>
    </source>
</evidence>
<evidence type="ECO:0000313" key="11">
    <source>
        <dbReference type="Proteomes" id="UP000433493"/>
    </source>
</evidence>
<keyword evidence="11" id="KW-1185">Reference proteome</keyword>
<evidence type="ECO:0000256" key="9">
    <source>
        <dbReference type="HAMAP-Rule" id="MF_00236"/>
    </source>
</evidence>
<gene>
    <name evidence="9 10" type="primary">tatA</name>
    <name evidence="10" type="ORF">F8O05_07895</name>
</gene>
<comment type="function">
    <text evidence="9">Part of the twin-arginine translocation (Tat) system that transports large folded proteins containing a characteristic twin-arginine motif in their signal peptide across membranes. TatA could form the protein-conducting channel of the Tat system.</text>
</comment>
<feature type="transmembrane region" description="Helical" evidence="9">
    <location>
        <begin position="6"/>
        <end position="23"/>
    </location>
</feature>
<evidence type="ECO:0000256" key="1">
    <source>
        <dbReference type="ARBA" id="ARBA00004162"/>
    </source>
</evidence>